<dbReference type="OrthoDB" id="8420016at2"/>
<evidence type="ECO:0000313" key="2">
    <source>
        <dbReference type="EMBL" id="SHH63183.1"/>
    </source>
</evidence>
<evidence type="ECO:0000313" key="3">
    <source>
        <dbReference type="Proteomes" id="UP000184212"/>
    </source>
</evidence>
<organism evidence="2 3">
    <name type="scientific">Chryseolinea serpens</name>
    <dbReference type="NCBI Taxonomy" id="947013"/>
    <lineage>
        <taxon>Bacteria</taxon>
        <taxon>Pseudomonadati</taxon>
        <taxon>Bacteroidota</taxon>
        <taxon>Cytophagia</taxon>
        <taxon>Cytophagales</taxon>
        <taxon>Fulvivirgaceae</taxon>
        <taxon>Chryseolinea</taxon>
    </lineage>
</organism>
<keyword evidence="1" id="KW-0812">Transmembrane</keyword>
<accession>A0A1M5UKI3</accession>
<evidence type="ECO:0000256" key="1">
    <source>
        <dbReference type="SAM" id="Phobius"/>
    </source>
</evidence>
<name>A0A1M5UKI3_9BACT</name>
<keyword evidence="1" id="KW-0472">Membrane</keyword>
<feature type="transmembrane region" description="Helical" evidence="1">
    <location>
        <begin position="69"/>
        <end position="87"/>
    </location>
</feature>
<proteinExistence type="predicted"/>
<feature type="transmembrane region" description="Helical" evidence="1">
    <location>
        <begin position="37"/>
        <end position="57"/>
    </location>
</feature>
<dbReference type="EMBL" id="FQWQ01000003">
    <property type="protein sequence ID" value="SHH63183.1"/>
    <property type="molecule type" value="Genomic_DNA"/>
</dbReference>
<dbReference type="RefSeq" id="WP_143165053.1">
    <property type="nucleotide sequence ID" value="NZ_FQWQ01000003.1"/>
</dbReference>
<reference evidence="2 3" key="1">
    <citation type="submission" date="2016-11" db="EMBL/GenBank/DDBJ databases">
        <authorList>
            <person name="Jaros S."/>
            <person name="Januszkiewicz K."/>
            <person name="Wedrychowicz H."/>
        </authorList>
    </citation>
    <scope>NUCLEOTIDE SEQUENCE [LARGE SCALE GENOMIC DNA]</scope>
    <source>
        <strain evidence="2 3">DSM 24574</strain>
    </source>
</reference>
<protein>
    <submittedName>
        <fullName evidence="2">Uncharacterized protein</fullName>
    </submittedName>
</protein>
<dbReference type="AlphaFoldDB" id="A0A1M5UKI3"/>
<dbReference type="Proteomes" id="UP000184212">
    <property type="component" value="Unassembled WGS sequence"/>
</dbReference>
<feature type="transmembrane region" description="Helical" evidence="1">
    <location>
        <begin position="124"/>
        <end position="148"/>
    </location>
</feature>
<keyword evidence="1" id="KW-1133">Transmembrane helix</keyword>
<keyword evidence="3" id="KW-1185">Reference proteome</keyword>
<gene>
    <name evidence="2" type="ORF">SAMN04488109_4731</name>
</gene>
<sequence length="158" mass="18168">MMKQEVTTVSRLSVALMVLTSIHHAYGAIIYNTPWRLHILMISVPVIVFTIIFYYWFLKKGIRTRSLFFGIYLVLTLVASVALIGLFEGVYNHLLKNALFYTGVSHDTLLFLFPPPTYEMPNDFWFEFTGVLQGVVAIPLTVYFVRLVRALAVKEKKD</sequence>